<dbReference type="InterPro" id="IPR027417">
    <property type="entry name" value="P-loop_NTPase"/>
</dbReference>
<dbReference type="GO" id="GO:0005524">
    <property type="term" value="F:ATP binding"/>
    <property type="evidence" value="ECO:0007669"/>
    <property type="project" value="UniProtKB-KW"/>
</dbReference>
<dbReference type="InterPro" id="IPR003593">
    <property type="entry name" value="AAA+_ATPase"/>
</dbReference>
<dbReference type="PANTHER" id="PTHR43423">
    <property type="entry name" value="ABC TRANSPORTER I FAMILY MEMBER 17"/>
    <property type="match status" value="1"/>
</dbReference>
<accession>A0A1E5LFP0</accession>
<organism evidence="5 6">
    <name type="scientific">Bacillus solimangrovi</name>
    <dbReference type="NCBI Taxonomy" id="1305675"/>
    <lineage>
        <taxon>Bacteria</taxon>
        <taxon>Bacillati</taxon>
        <taxon>Bacillota</taxon>
        <taxon>Bacilli</taxon>
        <taxon>Bacillales</taxon>
        <taxon>Bacillaceae</taxon>
        <taxon>Bacillus</taxon>
    </lineage>
</organism>
<dbReference type="GO" id="GO:0016887">
    <property type="term" value="F:ATP hydrolysis activity"/>
    <property type="evidence" value="ECO:0007669"/>
    <property type="project" value="InterPro"/>
</dbReference>
<dbReference type="RefSeq" id="WP_069717072.1">
    <property type="nucleotide sequence ID" value="NZ_MJEH01000021.1"/>
</dbReference>
<dbReference type="AlphaFoldDB" id="A0A1E5LFP0"/>
<sequence length="235" mass="26816">MSDVIFEINNVCTDWLEDIRLQVNYNDFVTLIGPSGAGKSSLLYLLNRLKDPNQGMIYYRSQSILDYSIQQLRKEVGMVFQQANLFPGTVRENLLYGPIYHNEYENGLEERLIEMVQLPKDYLVRNVEDLSGGERQRVAFARTLANNPNVLLLDEPTSALDLRTIQSIEGMLMQLVKEQNKTILMVTHDLSQARRLGTKTVFMSGGRVVEVNDTTSLFSSPQTKLLRHFIKGEPN</sequence>
<evidence type="ECO:0000256" key="2">
    <source>
        <dbReference type="ARBA" id="ARBA00022741"/>
    </source>
</evidence>
<feature type="domain" description="ABC transporter" evidence="4">
    <location>
        <begin position="1"/>
        <end position="230"/>
    </location>
</feature>
<name>A0A1E5LFP0_9BACI</name>
<dbReference type="InterPro" id="IPR003439">
    <property type="entry name" value="ABC_transporter-like_ATP-bd"/>
</dbReference>
<proteinExistence type="predicted"/>
<comment type="caution">
    <text evidence="5">The sequence shown here is derived from an EMBL/GenBank/DDBJ whole genome shotgun (WGS) entry which is preliminary data.</text>
</comment>
<evidence type="ECO:0000259" key="4">
    <source>
        <dbReference type="PROSITE" id="PS50893"/>
    </source>
</evidence>
<evidence type="ECO:0000256" key="1">
    <source>
        <dbReference type="ARBA" id="ARBA00022448"/>
    </source>
</evidence>
<dbReference type="PROSITE" id="PS00211">
    <property type="entry name" value="ABC_TRANSPORTER_1"/>
    <property type="match status" value="1"/>
</dbReference>
<evidence type="ECO:0000256" key="3">
    <source>
        <dbReference type="ARBA" id="ARBA00022840"/>
    </source>
</evidence>
<evidence type="ECO:0000313" key="5">
    <source>
        <dbReference type="EMBL" id="OEH92894.1"/>
    </source>
</evidence>
<reference evidence="5 6" key="1">
    <citation type="submission" date="2016-08" db="EMBL/GenBank/DDBJ databases">
        <title>Genome of Bacillus solimangrovi GH2-4.</title>
        <authorList>
            <person name="Lim S."/>
            <person name="Kim B.-C."/>
        </authorList>
    </citation>
    <scope>NUCLEOTIDE SEQUENCE [LARGE SCALE GENOMIC DNA]</scope>
    <source>
        <strain evidence="5 6">GH2-4</strain>
    </source>
</reference>
<dbReference type="Gene3D" id="3.40.50.300">
    <property type="entry name" value="P-loop containing nucleotide triphosphate hydrolases"/>
    <property type="match status" value="1"/>
</dbReference>
<protein>
    <submittedName>
        <fullName evidence="5">Phosphate ABC transporter ATP-binding protein</fullName>
    </submittedName>
</protein>
<keyword evidence="1" id="KW-0813">Transport</keyword>
<dbReference type="SUPFAM" id="SSF52540">
    <property type="entry name" value="P-loop containing nucleoside triphosphate hydrolases"/>
    <property type="match status" value="1"/>
</dbReference>
<keyword evidence="6" id="KW-1185">Reference proteome</keyword>
<keyword evidence="2" id="KW-0547">Nucleotide-binding</keyword>
<dbReference type="EMBL" id="MJEH01000021">
    <property type="protein sequence ID" value="OEH92894.1"/>
    <property type="molecule type" value="Genomic_DNA"/>
</dbReference>
<dbReference type="InterPro" id="IPR017871">
    <property type="entry name" value="ABC_transporter-like_CS"/>
</dbReference>
<dbReference type="PANTHER" id="PTHR43423:SF1">
    <property type="entry name" value="ABC TRANSPORTER I FAMILY MEMBER 17"/>
    <property type="match status" value="1"/>
</dbReference>
<dbReference type="Pfam" id="PF00005">
    <property type="entry name" value="ABC_tran"/>
    <property type="match status" value="1"/>
</dbReference>
<dbReference type="STRING" id="1305675.BFG57_14560"/>
<keyword evidence="3 5" id="KW-0067">ATP-binding</keyword>
<gene>
    <name evidence="5" type="ORF">BFG57_14560</name>
</gene>
<dbReference type="Proteomes" id="UP000095209">
    <property type="component" value="Unassembled WGS sequence"/>
</dbReference>
<dbReference type="SMART" id="SM00382">
    <property type="entry name" value="AAA"/>
    <property type="match status" value="1"/>
</dbReference>
<dbReference type="PROSITE" id="PS50893">
    <property type="entry name" value="ABC_TRANSPORTER_2"/>
    <property type="match status" value="1"/>
</dbReference>
<evidence type="ECO:0000313" key="6">
    <source>
        <dbReference type="Proteomes" id="UP000095209"/>
    </source>
</evidence>